<dbReference type="Pfam" id="PF03969">
    <property type="entry name" value="AFG1_ATPase"/>
    <property type="match status" value="1"/>
</dbReference>
<sequence length="387" mass="42488">MPDRIRPGDSVASRYRELVREGAISDDAAQHALANRLDALNTQIGSMRLASKSSSLGWLFAKKAPKFNQVHGLYIHGSVGRGKTMLMDFFFRACPAKRKRRAHFHDFMADVHDRIGAHRAALKEGTVKGDDPIPPVARAIADEARILCFDEFTVTDIADAMILSRLFAALFERGVVLVATSNVPPSELYKDGLNRGLFTPFLDILAAHVDVFSLDADRDYRLGRLSHTPLYMTPLGPETEMAMEAAWVKITGGIASPPAQVAVKGRSVPVPAAAMGAARFAFADLCEAPLGARDFLAIARQYHTLMVENVPVIGDGKRNEAKRFITLIDTLYDNRNKLVVSAAAHPHELYRAKSGTEAFEFDRTASRLVEMRSDDWIAAKKPMAAAS</sequence>
<protein>
    <recommendedName>
        <fullName evidence="6">Cell division protein ZapE</fullName>
    </recommendedName>
</protein>
<evidence type="ECO:0000256" key="3">
    <source>
        <dbReference type="ARBA" id="ARBA00022840"/>
    </source>
</evidence>
<organism evidence="4 5">
    <name type="scientific">Effrenium voratum</name>
    <dbReference type="NCBI Taxonomy" id="2562239"/>
    <lineage>
        <taxon>Eukaryota</taxon>
        <taxon>Sar</taxon>
        <taxon>Alveolata</taxon>
        <taxon>Dinophyceae</taxon>
        <taxon>Suessiales</taxon>
        <taxon>Symbiodiniaceae</taxon>
        <taxon>Effrenium</taxon>
    </lineage>
</organism>
<evidence type="ECO:0000256" key="2">
    <source>
        <dbReference type="ARBA" id="ARBA00022741"/>
    </source>
</evidence>
<dbReference type="PANTHER" id="PTHR12169">
    <property type="entry name" value="ATPASE N2B"/>
    <property type="match status" value="1"/>
</dbReference>
<evidence type="ECO:0000313" key="5">
    <source>
        <dbReference type="Proteomes" id="UP001178507"/>
    </source>
</evidence>
<accession>A0AA36IPL6</accession>
<dbReference type="SUPFAM" id="SSF52540">
    <property type="entry name" value="P-loop containing nucleoside triphosphate hydrolases"/>
    <property type="match status" value="1"/>
</dbReference>
<dbReference type="GO" id="GO:0005737">
    <property type="term" value="C:cytoplasm"/>
    <property type="evidence" value="ECO:0007669"/>
    <property type="project" value="TreeGrafter"/>
</dbReference>
<keyword evidence="5" id="KW-1185">Reference proteome</keyword>
<dbReference type="InterPro" id="IPR005654">
    <property type="entry name" value="ATPase_AFG1-like"/>
</dbReference>
<evidence type="ECO:0000256" key="1">
    <source>
        <dbReference type="ARBA" id="ARBA00010322"/>
    </source>
</evidence>
<dbReference type="EMBL" id="CAUJNA010002223">
    <property type="protein sequence ID" value="CAJ1391350.1"/>
    <property type="molecule type" value="Genomic_DNA"/>
</dbReference>
<dbReference type="GO" id="GO:0005524">
    <property type="term" value="F:ATP binding"/>
    <property type="evidence" value="ECO:0007669"/>
    <property type="project" value="UniProtKB-KW"/>
</dbReference>
<dbReference type="GO" id="GO:0016887">
    <property type="term" value="F:ATP hydrolysis activity"/>
    <property type="evidence" value="ECO:0007669"/>
    <property type="project" value="InterPro"/>
</dbReference>
<dbReference type="Proteomes" id="UP001178507">
    <property type="component" value="Unassembled WGS sequence"/>
</dbReference>
<dbReference type="Gene3D" id="3.40.50.300">
    <property type="entry name" value="P-loop containing nucleotide triphosphate hydrolases"/>
    <property type="match status" value="1"/>
</dbReference>
<dbReference type="PANTHER" id="PTHR12169:SF6">
    <property type="entry name" value="AFG1-LIKE ATPASE"/>
    <property type="match status" value="1"/>
</dbReference>
<keyword evidence="2" id="KW-0547">Nucleotide-binding</keyword>
<reference evidence="4" key="1">
    <citation type="submission" date="2023-08" db="EMBL/GenBank/DDBJ databases">
        <authorList>
            <person name="Chen Y."/>
            <person name="Shah S."/>
            <person name="Dougan E. K."/>
            <person name="Thang M."/>
            <person name="Chan C."/>
        </authorList>
    </citation>
    <scope>NUCLEOTIDE SEQUENCE</scope>
</reference>
<name>A0AA36IPL6_9DINO</name>
<keyword evidence="3" id="KW-0067">ATP-binding</keyword>
<dbReference type="InterPro" id="IPR027417">
    <property type="entry name" value="P-loop_NTPase"/>
</dbReference>
<dbReference type="AlphaFoldDB" id="A0AA36IPL6"/>
<evidence type="ECO:0008006" key="6">
    <source>
        <dbReference type="Google" id="ProtNLM"/>
    </source>
</evidence>
<comment type="caution">
    <text evidence="4">The sequence shown here is derived from an EMBL/GenBank/DDBJ whole genome shotgun (WGS) entry which is preliminary data.</text>
</comment>
<gene>
    <name evidence="4" type="ORF">EVOR1521_LOCUS16614</name>
</gene>
<dbReference type="CDD" id="cd00267">
    <property type="entry name" value="ABC_ATPase"/>
    <property type="match status" value="1"/>
</dbReference>
<dbReference type="NCBIfam" id="NF040713">
    <property type="entry name" value="ZapE"/>
    <property type="match status" value="1"/>
</dbReference>
<evidence type="ECO:0000313" key="4">
    <source>
        <dbReference type="EMBL" id="CAJ1391350.1"/>
    </source>
</evidence>
<comment type="similarity">
    <text evidence="1">Belongs to the AFG1 ATPase family.</text>
</comment>
<proteinExistence type="inferred from homology"/>